<sequence length="368" mass="39507">MVRRLTKSDVLAAVKGGAVFASGGGAFYEHGLEMGYAALSIGEVNLISIEELPDDATLLTQTAIGAPAGTTDWQMQGKDYIKAVQLVQEQISEKVVGLWTPQNGKSSSTNGWITAAALGLYIVDVTGDIRAHPTGEMGDIGVNSKADYITTQAAVGGKKETGKYIEIIATGTSKTTSKILRSASDQAGGFIATARHPLPVSYVKENAVIGGLSKAINLGHTIIAAEKKGVTHVINEIVKETSGEIVVRGTIVSKRMKYTNQAFDIGTVVVEDEKGHRFTLYAQNEFMAIENENGERISTYPDVQTVFRAEDAFALSTNEIKKGQEVVVFKIDKSHFPLSTGAKDRGVYSDVEKSLGIELYHSSFPKEE</sequence>
<name>A0A7X2CZR1_9LACT</name>
<feature type="domain" description="S-Me-THD-like C-terminal" evidence="2">
    <location>
        <begin position="174"/>
        <end position="332"/>
    </location>
</feature>
<proteinExistence type="predicted"/>
<feature type="domain" description="S-Me-THD N-terminal" evidence="1">
    <location>
        <begin position="14"/>
        <end position="143"/>
    </location>
</feature>
<dbReference type="Gene3D" id="3.40.1610.10">
    <property type="entry name" value="CV3147-like domain"/>
    <property type="match status" value="1"/>
</dbReference>
<organism evidence="3 4">
    <name type="scientific">Lactococcus hircilactis</name>
    <dbReference type="NCBI Taxonomy" id="1494462"/>
    <lineage>
        <taxon>Bacteria</taxon>
        <taxon>Bacillati</taxon>
        <taxon>Bacillota</taxon>
        <taxon>Bacilli</taxon>
        <taxon>Lactobacillales</taxon>
        <taxon>Streptococcaceae</taxon>
        <taxon>Lactococcus</taxon>
    </lineage>
</organism>
<gene>
    <name evidence="3" type="ORF">GHI93_00455</name>
</gene>
<dbReference type="Pfam" id="PF06032">
    <property type="entry name" value="S-Me-THD_N"/>
    <property type="match status" value="1"/>
</dbReference>
<dbReference type="Proteomes" id="UP000439550">
    <property type="component" value="Unassembled WGS sequence"/>
</dbReference>
<reference evidence="3 4" key="1">
    <citation type="submission" date="2019-10" db="EMBL/GenBank/DDBJ databases">
        <authorList>
            <person name="Dong K."/>
        </authorList>
    </citation>
    <scope>NUCLEOTIDE SEQUENCE [LARGE SCALE GENOMIC DNA]</scope>
    <source>
        <strain evidence="3 4">DSM 28960</strain>
    </source>
</reference>
<dbReference type="InterPro" id="IPR027479">
    <property type="entry name" value="S-Me-THD_N_sf"/>
</dbReference>
<dbReference type="InterPro" id="IPR010318">
    <property type="entry name" value="S-Me-THD_N"/>
</dbReference>
<protein>
    <submittedName>
        <fullName evidence="3">DUF917 family protein</fullName>
    </submittedName>
</protein>
<dbReference type="OrthoDB" id="7441206at2"/>
<evidence type="ECO:0000259" key="1">
    <source>
        <dbReference type="Pfam" id="PF06032"/>
    </source>
</evidence>
<dbReference type="AlphaFoldDB" id="A0A7X2CZR1"/>
<comment type="caution">
    <text evidence="3">The sequence shown here is derived from an EMBL/GenBank/DDBJ whole genome shotgun (WGS) entry which is preliminary data.</text>
</comment>
<accession>A0A7X2CZR1</accession>
<dbReference type="EMBL" id="WITJ01000001">
    <property type="protein sequence ID" value="MQW38421.1"/>
    <property type="molecule type" value="Genomic_DNA"/>
</dbReference>
<evidence type="ECO:0000259" key="2">
    <source>
        <dbReference type="Pfam" id="PF20906"/>
    </source>
</evidence>
<evidence type="ECO:0000313" key="3">
    <source>
        <dbReference type="EMBL" id="MQW38421.1"/>
    </source>
</evidence>
<dbReference type="Pfam" id="PF20906">
    <property type="entry name" value="S-Me-THD_C"/>
    <property type="match status" value="1"/>
</dbReference>
<dbReference type="RefSeq" id="WP_153494594.1">
    <property type="nucleotide sequence ID" value="NZ_CBCRWP010000001.1"/>
</dbReference>
<keyword evidence="4" id="KW-1185">Reference proteome</keyword>
<dbReference type="InterPro" id="IPR048350">
    <property type="entry name" value="S-Me-THD-like_C"/>
</dbReference>
<dbReference type="SUPFAM" id="SSF160991">
    <property type="entry name" value="CV3147-like"/>
    <property type="match status" value="1"/>
</dbReference>
<dbReference type="InterPro" id="IPR024071">
    <property type="entry name" value="S-Me-THD_C_sf"/>
</dbReference>
<dbReference type="Gene3D" id="2.40.390.10">
    <property type="entry name" value="CV3147-like"/>
    <property type="match status" value="1"/>
</dbReference>
<evidence type="ECO:0000313" key="4">
    <source>
        <dbReference type="Proteomes" id="UP000439550"/>
    </source>
</evidence>